<dbReference type="PRINTS" id="PR00420">
    <property type="entry name" value="RNGMNOXGNASE"/>
</dbReference>
<dbReference type="GO" id="GO:0016709">
    <property type="term" value="F:oxidoreductase activity, acting on paired donors, with incorporation or reduction of molecular oxygen, NAD(P)H as one donor, and incorporation of one atom of oxygen"/>
    <property type="evidence" value="ECO:0007669"/>
    <property type="project" value="UniProtKB-ARBA"/>
</dbReference>
<keyword evidence="2" id="KW-0274">FAD</keyword>
<keyword evidence="1" id="KW-0285">Flavoprotein</keyword>
<proteinExistence type="predicted"/>
<keyword evidence="4" id="KW-0503">Monooxygenase</keyword>
<dbReference type="InterPro" id="IPR050641">
    <property type="entry name" value="RIFMO-like"/>
</dbReference>
<dbReference type="GO" id="GO:0071949">
    <property type="term" value="F:FAD binding"/>
    <property type="evidence" value="ECO:0007669"/>
    <property type="project" value="InterPro"/>
</dbReference>
<dbReference type="PANTHER" id="PTHR43004">
    <property type="entry name" value="TRK SYSTEM POTASSIUM UPTAKE PROTEIN"/>
    <property type="match status" value="1"/>
</dbReference>
<dbReference type="InterPro" id="IPR002938">
    <property type="entry name" value="FAD-bd"/>
</dbReference>
<dbReference type="NCBIfam" id="NF004780">
    <property type="entry name" value="PRK06126.1"/>
    <property type="match status" value="1"/>
</dbReference>
<dbReference type="SUPFAM" id="SSF51905">
    <property type="entry name" value="FAD/NAD(P)-binding domain"/>
    <property type="match status" value="1"/>
</dbReference>
<evidence type="ECO:0000256" key="2">
    <source>
        <dbReference type="ARBA" id="ARBA00022827"/>
    </source>
</evidence>
<evidence type="ECO:0000313" key="5">
    <source>
        <dbReference type="Proteomes" id="UP000503540"/>
    </source>
</evidence>
<organism evidence="4 5">
    <name type="scientific">Nocardia arthritidis</name>
    <dbReference type="NCBI Taxonomy" id="228602"/>
    <lineage>
        <taxon>Bacteria</taxon>
        <taxon>Bacillati</taxon>
        <taxon>Actinomycetota</taxon>
        <taxon>Actinomycetes</taxon>
        <taxon>Mycobacteriales</taxon>
        <taxon>Nocardiaceae</taxon>
        <taxon>Nocardia</taxon>
    </lineage>
</organism>
<evidence type="ECO:0000259" key="3">
    <source>
        <dbReference type="Pfam" id="PF01494"/>
    </source>
</evidence>
<dbReference type="PANTHER" id="PTHR43004:SF21">
    <property type="entry name" value="FAD-BINDING DOMAIN-CONTAINING PROTEIN-RELATED"/>
    <property type="match status" value="1"/>
</dbReference>
<dbReference type="Pfam" id="PF21274">
    <property type="entry name" value="Rng_hyd_C"/>
    <property type="match status" value="1"/>
</dbReference>
<dbReference type="Gene3D" id="3.30.9.10">
    <property type="entry name" value="D-Amino Acid Oxidase, subunit A, domain 2"/>
    <property type="match status" value="1"/>
</dbReference>
<evidence type="ECO:0000256" key="1">
    <source>
        <dbReference type="ARBA" id="ARBA00022630"/>
    </source>
</evidence>
<name>A0A6G9YD83_9NOCA</name>
<gene>
    <name evidence="4" type="ORF">F5544_15675</name>
</gene>
<reference evidence="4 5" key="1">
    <citation type="journal article" date="2019" name="ACS Chem. Biol.">
        <title>Identification and Mobilization of a Cryptic Antibiotic Biosynthesis Gene Locus from a Human-Pathogenic Nocardia Isolate.</title>
        <authorList>
            <person name="Herisse M."/>
            <person name="Ishida K."/>
            <person name="Porter J.L."/>
            <person name="Howden B."/>
            <person name="Hertweck C."/>
            <person name="Stinear T.P."/>
            <person name="Pidot S.J."/>
        </authorList>
    </citation>
    <scope>NUCLEOTIDE SEQUENCE [LARGE SCALE GENOMIC DNA]</scope>
    <source>
        <strain evidence="4 5">AUSMDU00012717</strain>
    </source>
</reference>
<accession>A0A6G9YD83</accession>
<feature type="domain" description="FAD-binding" evidence="3">
    <location>
        <begin position="16"/>
        <end position="395"/>
    </location>
</feature>
<dbReference type="Pfam" id="PF01494">
    <property type="entry name" value="FAD_binding_3"/>
    <property type="match status" value="1"/>
</dbReference>
<sequence length="612" mass="67583">MEGHRMSTVTTDIEQVPVLIAGGGPVGLVLALTLARHGVAAMLVERNPSTTTHPKMDITNGRSMELFRQLGVADEIREVAVPEDHSFDVSWVTKLSGWELARFRYPTVAERRALIRERNDGTMALEPPMRASQALLEPALKAILQTRAGIDIRYGWGLRSFIQDADGVDAVIGCSATGRTRRVRAQYLAGCDGAGSVVRRELGIGLDDIELRLLAVRELGLRHLVPAAIRAFVGERKPPMDGRVYLIHFTSPDRALLERFGQVWRTQSPEGWTLISQNDRDTWTLHTPIGAGVNAEGIDPEQFLFARLGMRFDCRIILANAWRPRLSLADSYGRGRVWLAGDAAHQVVPAGGYGMNTGVGDAAGLGWALAAVLQGWGGRDLLPAYGIERRAVAIRNRKASARHTLVRLAIGTAYRRAVHDQGWSGDRSRHRLGREILDLGNLENEADGIEFGYRYDSSPIICTEPQPPTVDLPHRYTPGTRPGARPPSVFLPDGTALFDMFGLGFTLLRFNDNLDVRAWVTAAADRGMPLTVRDVRDEHTRRLYERDLVLIRPDHHVAWRGTASPERPDRILDRVRGADPAGTKGLRLVESVSRIRKSGTVIPITRTMEGSP</sequence>
<protein>
    <submittedName>
        <fullName evidence="4">FAD-monooxygenase</fullName>
    </submittedName>
</protein>
<dbReference type="AlphaFoldDB" id="A0A6G9YD83"/>
<keyword evidence="4" id="KW-0560">Oxidoreductase</keyword>
<dbReference type="InterPro" id="IPR036188">
    <property type="entry name" value="FAD/NAD-bd_sf"/>
</dbReference>
<dbReference type="EMBL" id="CP046172">
    <property type="protein sequence ID" value="QIS11016.1"/>
    <property type="molecule type" value="Genomic_DNA"/>
</dbReference>
<dbReference type="KEGG" id="nah:F5544_15675"/>
<dbReference type="Gene3D" id="3.50.50.60">
    <property type="entry name" value="FAD/NAD(P)-binding domain"/>
    <property type="match status" value="1"/>
</dbReference>
<dbReference type="Gene3D" id="3.40.30.120">
    <property type="match status" value="1"/>
</dbReference>
<dbReference type="Proteomes" id="UP000503540">
    <property type="component" value="Chromosome"/>
</dbReference>
<evidence type="ECO:0000313" key="4">
    <source>
        <dbReference type="EMBL" id="QIS11016.1"/>
    </source>
</evidence>
<keyword evidence="5" id="KW-1185">Reference proteome</keyword>